<gene>
    <name evidence="1" type="ORF">PR048_002817</name>
</gene>
<protein>
    <submittedName>
        <fullName evidence="1">Uncharacterized protein</fullName>
    </submittedName>
</protein>
<reference evidence="1 2" key="1">
    <citation type="submission" date="2023-02" db="EMBL/GenBank/DDBJ databases">
        <title>LHISI_Scaffold_Assembly.</title>
        <authorList>
            <person name="Stuart O.P."/>
            <person name="Cleave R."/>
            <person name="Magrath M.J.L."/>
            <person name="Mikheyev A.S."/>
        </authorList>
    </citation>
    <scope>NUCLEOTIDE SEQUENCE [LARGE SCALE GENOMIC DNA]</scope>
    <source>
        <strain evidence="1">Daus_M_001</strain>
        <tissue evidence="1">Leg muscle</tissue>
    </source>
</reference>
<dbReference type="EMBL" id="JARBHB010000001">
    <property type="protein sequence ID" value="KAJ8897471.1"/>
    <property type="molecule type" value="Genomic_DNA"/>
</dbReference>
<keyword evidence="2" id="KW-1185">Reference proteome</keyword>
<accession>A0ABQ9IMB8</accession>
<dbReference type="Proteomes" id="UP001159363">
    <property type="component" value="Chromosome 1"/>
</dbReference>
<organism evidence="1 2">
    <name type="scientific">Dryococelus australis</name>
    <dbReference type="NCBI Taxonomy" id="614101"/>
    <lineage>
        <taxon>Eukaryota</taxon>
        <taxon>Metazoa</taxon>
        <taxon>Ecdysozoa</taxon>
        <taxon>Arthropoda</taxon>
        <taxon>Hexapoda</taxon>
        <taxon>Insecta</taxon>
        <taxon>Pterygota</taxon>
        <taxon>Neoptera</taxon>
        <taxon>Polyneoptera</taxon>
        <taxon>Phasmatodea</taxon>
        <taxon>Verophasmatodea</taxon>
        <taxon>Anareolatae</taxon>
        <taxon>Phasmatidae</taxon>
        <taxon>Eurycanthinae</taxon>
        <taxon>Dryococelus</taxon>
    </lineage>
</organism>
<evidence type="ECO:0000313" key="1">
    <source>
        <dbReference type="EMBL" id="KAJ8897471.1"/>
    </source>
</evidence>
<proteinExistence type="predicted"/>
<evidence type="ECO:0000313" key="2">
    <source>
        <dbReference type="Proteomes" id="UP001159363"/>
    </source>
</evidence>
<name>A0ABQ9IMB8_9NEOP</name>
<comment type="caution">
    <text evidence="1">The sequence shown here is derived from an EMBL/GenBank/DDBJ whole genome shotgun (WGS) entry which is preliminary data.</text>
</comment>
<sequence>MDLSSDEELLLLAVAEDEDTNKRKTRQWVIPINVERGMYREFATLMPQPPADEQSFYVYFRMTKDRFYEILGMIETYIRKEHTKYREPIAPEERLVITLR</sequence>